<name>A0A8S5PWQ6_9CAUD</name>
<evidence type="ECO:0000313" key="1">
    <source>
        <dbReference type="EMBL" id="DAE11306.1"/>
    </source>
</evidence>
<accession>A0A8S5PWQ6</accession>
<reference evidence="1" key="1">
    <citation type="journal article" date="2021" name="Proc. Natl. Acad. Sci. U.S.A.">
        <title>A Catalog of Tens of Thousands of Viruses from Human Metagenomes Reveals Hidden Associations with Chronic Diseases.</title>
        <authorList>
            <person name="Tisza M.J."/>
            <person name="Buck C.B."/>
        </authorList>
    </citation>
    <scope>NUCLEOTIDE SEQUENCE</scope>
    <source>
        <strain evidence="1">Ctq9w2</strain>
    </source>
</reference>
<sequence>MLHFECFMCVLRYYIYIYNVSGNQYLSAFHAFITNLRVFPYGVRIPLSLLG</sequence>
<dbReference type="EMBL" id="BK015530">
    <property type="protein sequence ID" value="DAE11306.1"/>
    <property type="molecule type" value="Genomic_DNA"/>
</dbReference>
<proteinExistence type="predicted"/>
<organism evidence="1">
    <name type="scientific">Myoviridae sp. ctq9w2</name>
    <dbReference type="NCBI Taxonomy" id="2825177"/>
    <lineage>
        <taxon>Viruses</taxon>
        <taxon>Duplodnaviria</taxon>
        <taxon>Heunggongvirae</taxon>
        <taxon>Uroviricota</taxon>
        <taxon>Caudoviricetes</taxon>
    </lineage>
</organism>
<protein>
    <submittedName>
        <fullName evidence="1">Uncharacterized protein</fullName>
    </submittedName>
</protein>